<reference evidence="3 4" key="1">
    <citation type="submission" date="2016-12" db="EMBL/GenBank/DDBJ databases">
        <title>The whole genome sequencing and assembly of Lactobacillus alimentarius DSM 20249T strain.</title>
        <authorList>
            <person name="Lee Y.-J."/>
            <person name="Yi H."/>
            <person name="Bahn Y.-S."/>
            <person name="Kim J.F."/>
            <person name="Lee D.-W."/>
        </authorList>
    </citation>
    <scope>NUCLEOTIDE SEQUENCE [LARGE SCALE GENOMIC DNA]</scope>
    <source>
        <strain evidence="3 4">DSM 20249</strain>
    </source>
</reference>
<feature type="domain" description="Alpha/beta hydrolase fold-3" evidence="2">
    <location>
        <begin position="113"/>
        <end position="326"/>
    </location>
</feature>
<dbReference type="InterPro" id="IPR050300">
    <property type="entry name" value="GDXG_lipolytic_enzyme"/>
</dbReference>
<dbReference type="RefSeq" id="WP_057739177.1">
    <property type="nucleotide sequence ID" value="NZ_CP018867.1"/>
</dbReference>
<sequence>MINNNYNIELRRLNLMKPVDIPHLRNVQMIVKDRVDSHTYDPTVWEHMKKLRKESDLVDDLSKLREGTKATGVPDILAPKVQVELKYSKKMGRNVPYLKIYRQNEKNTYQKALFYVHGGAYYGGCAKDTLPFLRLLATKFEGVIYSIDYGLAPEYPYPLGVEDCLSVLIEEANHYTQVSLGGDSAGAAIALGASQLCQNMGICSIYKHVLFYPTVVHGSDHQGPLWNDHLIPINPGQRTVLHNNYLQFKQLDKIMTKYYLNGQDYDLSSPILSPLKADPLMFKKILVLTGEFDPFRLQDEAFAQKVGIAGCEAKYIRYGGLAHAFLNYVGQVPAVEDALDECANELN</sequence>
<accession>A0A2K9HLE0</accession>
<dbReference type="STRING" id="1423720.FC67_GL001465"/>
<dbReference type="AlphaFoldDB" id="A0A2K9HLE0"/>
<name>A0A2K9HLE0_9LACO</name>
<evidence type="ECO:0000256" key="1">
    <source>
        <dbReference type="ARBA" id="ARBA00022801"/>
    </source>
</evidence>
<dbReference type="OrthoDB" id="9815425at2"/>
<evidence type="ECO:0000313" key="3">
    <source>
        <dbReference type="EMBL" id="AUI72737.1"/>
    </source>
</evidence>
<evidence type="ECO:0000259" key="2">
    <source>
        <dbReference type="Pfam" id="PF07859"/>
    </source>
</evidence>
<dbReference type="GO" id="GO:0016787">
    <property type="term" value="F:hydrolase activity"/>
    <property type="evidence" value="ECO:0007669"/>
    <property type="project" value="UniProtKB-KW"/>
</dbReference>
<gene>
    <name evidence="3" type="ORF">LA20249_00970</name>
</gene>
<dbReference type="InterPro" id="IPR013094">
    <property type="entry name" value="AB_hydrolase_3"/>
</dbReference>
<dbReference type="Proteomes" id="UP000234653">
    <property type="component" value="Chromosome"/>
</dbReference>
<dbReference type="Pfam" id="PF07859">
    <property type="entry name" value="Abhydrolase_3"/>
    <property type="match status" value="1"/>
</dbReference>
<dbReference type="Gene3D" id="3.40.50.1820">
    <property type="entry name" value="alpha/beta hydrolase"/>
    <property type="match status" value="1"/>
</dbReference>
<dbReference type="KEGG" id="lali:LA20249_00970"/>
<protein>
    <submittedName>
        <fullName evidence="3">Esterase</fullName>
    </submittedName>
</protein>
<dbReference type="PANTHER" id="PTHR48081">
    <property type="entry name" value="AB HYDROLASE SUPERFAMILY PROTEIN C4A8.06C"/>
    <property type="match status" value="1"/>
</dbReference>
<dbReference type="SUPFAM" id="SSF53474">
    <property type="entry name" value="alpha/beta-Hydrolases"/>
    <property type="match status" value="1"/>
</dbReference>
<proteinExistence type="predicted"/>
<keyword evidence="1" id="KW-0378">Hydrolase</keyword>
<dbReference type="PANTHER" id="PTHR48081:SF8">
    <property type="entry name" value="ALPHA_BETA HYDROLASE FOLD-3 DOMAIN-CONTAINING PROTEIN-RELATED"/>
    <property type="match status" value="1"/>
</dbReference>
<keyword evidence="4" id="KW-1185">Reference proteome</keyword>
<organism evidence="3 4">
    <name type="scientific">Companilactobacillus alimentarius DSM 20249</name>
    <dbReference type="NCBI Taxonomy" id="1423720"/>
    <lineage>
        <taxon>Bacteria</taxon>
        <taxon>Bacillati</taxon>
        <taxon>Bacillota</taxon>
        <taxon>Bacilli</taxon>
        <taxon>Lactobacillales</taxon>
        <taxon>Lactobacillaceae</taxon>
        <taxon>Companilactobacillus</taxon>
    </lineage>
</organism>
<evidence type="ECO:0000313" key="4">
    <source>
        <dbReference type="Proteomes" id="UP000234653"/>
    </source>
</evidence>
<dbReference type="EMBL" id="CP018867">
    <property type="protein sequence ID" value="AUI72737.1"/>
    <property type="molecule type" value="Genomic_DNA"/>
</dbReference>
<dbReference type="InterPro" id="IPR029058">
    <property type="entry name" value="AB_hydrolase_fold"/>
</dbReference>